<evidence type="ECO:0000313" key="2">
    <source>
        <dbReference type="Proteomes" id="UP000655830"/>
    </source>
</evidence>
<sequence>MLEKVKRALRLDDDELDDEVLDLIEACKADLMLCGVINISDEDPLIIQAIKTYGRANFDVTNPDHEKYIRSYESLKSHLSLSDEYTVVNTK</sequence>
<dbReference type="EMBL" id="JACRSY010000015">
    <property type="protein sequence ID" value="MBC8579919.1"/>
    <property type="molecule type" value="Genomic_DNA"/>
</dbReference>
<gene>
    <name evidence="1" type="ORF">H8718_10320</name>
</gene>
<accession>A0A926EGJ5</accession>
<dbReference type="RefSeq" id="WP_249332816.1">
    <property type="nucleotide sequence ID" value="NZ_JACRSY010000015.1"/>
</dbReference>
<evidence type="ECO:0000313" key="1">
    <source>
        <dbReference type="EMBL" id="MBC8579919.1"/>
    </source>
</evidence>
<keyword evidence="2" id="KW-1185">Reference proteome</keyword>
<dbReference type="NCBIfam" id="TIGR01560">
    <property type="entry name" value="put_DNA_pack"/>
    <property type="match status" value="1"/>
</dbReference>
<name>A0A926EGJ5_9FIRM</name>
<reference evidence="1" key="1">
    <citation type="submission" date="2020-08" db="EMBL/GenBank/DDBJ databases">
        <title>Genome public.</title>
        <authorList>
            <person name="Liu C."/>
            <person name="Sun Q."/>
        </authorList>
    </citation>
    <scope>NUCLEOTIDE SEQUENCE</scope>
    <source>
        <strain evidence="1">NSJ-12</strain>
    </source>
</reference>
<comment type="caution">
    <text evidence="1">The sequence shown here is derived from an EMBL/GenBank/DDBJ whole genome shotgun (WGS) entry which is preliminary data.</text>
</comment>
<dbReference type="Pfam" id="PF24829">
    <property type="entry name" value="Phage_connect_2"/>
    <property type="match status" value="1"/>
</dbReference>
<dbReference type="InterPro" id="IPR006450">
    <property type="entry name" value="Phage_HK97_gp6-like"/>
</dbReference>
<dbReference type="InterPro" id="IPR056951">
    <property type="entry name" value="Phage_connect_2"/>
</dbReference>
<dbReference type="Proteomes" id="UP000655830">
    <property type="component" value="Unassembled WGS sequence"/>
</dbReference>
<organism evidence="1 2">
    <name type="scientific">Zhenhengia yiwuensis</name>
    <dbReference type="NCBI Taxonomy" id="2763666"/>
    <lineage>
        <taxon>Bacteria</taxon>
        <taxon>Bacillati</taxon>
        <taxon>Bacillota</taxon>
        <taxon>Clostridia</taxon>
        <taxon>Lachnospirales</taxon>
        <taxon>Lachnospiraceae</taxon>
        <taxon>Zhenhengia</taxon>
    </lineage>
</organism>
<protein>
    <submittedName>
        <fullName evidence="1">DNA-packaging protein</fullName>
    </submittedName>
</protein>
<dbReference type="AlphaFoldDB" id="A0A926EGJ5"/>
<proteinExistence type="predicted"/>